<dbReference type="Proteomes" id="UP000242447">
    <property type="component" value="Chromosome"/>
</dbReference>
<feature type="coiled-coil region" evidence="1">
    <location>
        <begin position="46"/>
        <end position="73"/>
    </location>
</feature>
<dbReference type="STRING" id="92947.BVG79_01483"/>
<evidence type="ECO:0000313" key="2">
    <source>
        <dbReference type="EMBL" id="ARO14829.1"/>
    </source>
</evidence>
<name>A0A1W6P059_9RHOB</name>
<dbReference type="Pfam" id="PF04340">
    <property type="entry name" value="DUF484"/>
    <property type="match status" value="1"/>
</dbReference>
<reference evidence="2 3" key="1">
    <citation type="submission" date="2017-02" db="EMBL/GenBank/DDBJ databases">
        <title>Ketogulonicigenium robustum SPU B003 Genome sequencing and assembly.</title>
        <authorList>
            <person name="Li Y."/>
            <person name="Liu L."/>
            <person name="Wang C."/>
            <person name="Zhang M."/>
            <person name="Zhang T."/>
            <person name="Zhang Y."/>
        </authorList>
    </citation>
    <scope>NUCLEOTIDE SEQUENCE [LARGE SCALE GENOMIC DNA]</scope>
    <source>
        <strain evidence="2 3">SPU_B003</strain>
    </source>
</reference>
<dbReference type="RefSeq" id="WP_085786318.1">
    <property type="nucleotide sequence ID" value="NZ_CP019937.1"/>
</dbReference>
<keyword evidence="1" id="KW-0175">Coiled coil</keyword>
<protein>
    <submittedName>
        <fullName evidence="2">YigA</fullName>
    </submittedName>
</protein>
<sequence length="236" mass="25919">MTDDLSRIDDALRTRILADPALLLEDQDIMRALVAANDKAMGQNVVDLRGIAMERLEERLDRLEDAHRSVIAAAYENLAGTNMIHRAALALLDPLDFNAFIAYLSQDLPTILRLDSVQLVLEGAEGEAAAIIGRIAPAVVATGPGFVDHYLTEGRAHSPRPVTLRQIAYGNEGLYGAQAAHIQSEACLRLDLGESRRPALVLLGSEDPHHFDPQHGTELLSFFGGMLERSMRHWLK</sequence>
<dbReference type="EMBL" id="CP019937">
    <property type="protein sequence ID" value="ARO14829.1"/>
    <property type="molecule type" value="Genomic_DNA"/>
</dbReference>
<gene>
    <name evidence="2" type="primary">yigA</name>
    <name evidence="2" type="ORF">BVG79_01483</name>
</gene>
<dbReference type="InterPro" id="IPR029016">
    <property type="entry name" value="GAF-like_dom_sf"/>
</dbReference>
<dbReference type="InterPro" id="IPR007435">
    <property type="entry name" value="DUF484"/>
</dbReference>
<evidence type="ECO:0000256" key="1">
    <source>
        <dbReference type="SAM" id="Coils"/>
    </source>
</evidence>
<proteinExistence type="predicted"/>
<keyword evidence="3" id="KW-1185">Reference proteome</keyword>
<organism evidence="2 3">
    <name type="scientific">Ketogulonicigenium robustum</name>
    <dbReference type="NCBI Taxonomy" id="92947"/>
    <lineage>
        <taxon>Bacteria</taxon>
        <taxon>Pseudomonadati</taxon>
        <taxon>Pseudomonadota</taxon>
        <taxon>Alphaproteobacteria</taxon>
        <taxon>Rhodobacterales</taxon>
        <taxon>Roseobacteraceae</taxon>
        <taxon>Ketogulonicigenium</taxon>
    </lineage>
</organism>
<accession>A0A1W6P059</accession>
<dbReference type="Gene3D" id="3.30.450.40">
    <property type="match status" value="1"/>
</dbReference>
<evidence type="ECO:0000313" key="3">
    <source>
        <dbReference type="Proteomes" id="UP000242447"/>
    </source>
</evidence>
<dbReference type="KEGG" id="kro:BVG79_01483"/>
<dbReference type="OrthoDB" id="7200179at2"/>
<dbReference type="AlphaFoldDB" id="A0A1W6P059"/>